<feature type="domain" description="Response regulatory" evidence="2">
    <location>
        <begin position="22"/>
        <end position="147"/>
    </location>
</feature>
<dbReference type="PROSITE" id="PS50110">
    <property type="entry name" value="RESPONSE_REGULATORY"/>
    <property type="match status" value="1"/>
</dbReference>
<gene>
    <name evidence="3" type="ORF">WDJ50_06025</name>
</gene>
<dbReference type="EMBL" id="CP149782">
    <property type="protein sequence ID" value="WYF45671.1"/>
    <property type="molecule type" value="Genomic_DNA"/>
</dbReference>
<dbReference type="RefSeq" id="WP_339096982.1">
    <property type="nucleotide sequence ID" value="NZ_CP149782.1"/>
</dbReference>
<dbReference type="InterPro" id="IPR011006">
    <property type="entry name" value="CheY-like_superfamily"/>
</dbReference>
<dbReference type="SUPFAM" id="SSF52172">
    <property type="entry name" value="CheY-like"/>
    <property type="match status" value="1"/>
</dbReference>
<dbReference type="SMART" id="SM00448">
    <property type="entry name" value="REC"/>
    <property type="match status" value="1"/>
</dbReference>
<dbReference type="PANTHER" id="PTHR44520">
    <property type="entry name" value="RESPONSE REGULATOR RCP1-RELATED"/>
    <property type="match status" value="1"/>
</dbReference>
<dbReference type="PANTHER" id="PTHR44520:SF2">
    <property type="entry name" value="RESPONSE REGULATOR RCP1"/>
    <property type="match status" value="1"/>
</dbReference>
<dbReference type="Gene3D" id="3.40.50.2300">
    <property type="match status" value="1"/>
</dbReference>
<proteinExistence type="predicted"/>
<name>A0AAU6Q5Z6_9DEIO</name>
<dbReference type="GO" id="GO:0000160">
    <property type="term" value="P:phosphorelay signal transduction system"/>
    <property type="evidence" value="ECO:0007669"/>
    <property type="project" value="InterPro"/>
</dbReference>
<dbReference type="InterPro" id="IPR052893">
    <property type="entry name" value="TCS_response_regulator"/>
</dbReference>
<dbReference type="AlphaFoldDB" id="A0AAU6Q5Z6"/>
<dbReference type="CDD" id="cd17557">
    <property type="entry name" value="REC_Rcp-like"/>
    <property type="match status" value="1"/>
</dbReference>
<evidence type="ECO:0000313" key="3">
    <source>
        <dbReference type="EMBL" id="WYF45671.1"/>
    </source>
</evidence>
<evidence type="ECO:0000259" key="2">
    <source>
        <dbReference type="PROSITE" id="PS50110"/>
    </source>
</evidence>
<organism evidence="3">
    <name type="scientific">Deinococcus sp. VB142</name>
    <dbReference type="NCBI Taxonomy" id="3112952"/>
    <lineage>
        <taxon>Bacteria</taxon>
        <taxon>Thermotogati</taxon>
        <taxon>Deinococcota</taxon>
        <taxon>Deinococci</taxon>
        <taxon>Deinococcales</taxon>
        <taxon>Deinococcaceae</taxon>
        <taxon>Deinococcus</taxon>
    </lineage>
</organism>
<protein>
    <submittedName>
        <fullName evidence="3">Response regulator</fullName>
    </submittedName>
</protein>
<accession>A0AAU6Q5Z6</accession>
<evidence type="ECO:0000256" key="1">
    <source>
        <dbReference type="PROSITE-ProRule" id="PRU00169"/>
    </source>
</evidence>
<dbReference type="Pfam" id="PF00072">
    <property type="entry name" value="Response_reg"/>
    <property type="match status" value="1"/>
</dbReference>
<dbReference type="InterPro" id="IPR001789">
    <property type="entry name" value="Sig_transdc_resp-reg_receiver"/>
</dbReference>
<keyword evidence="1" id="KW-0597">Phosphoprotein</keyword>
<sequence length="160" mass="18403">MNAQQQLRHYGTPEQPGILPIQFLLVEDSEPDVILMQEVFEEEGLAGQLHVVRDGVEALDFLRRHDPYRNVPRPDVILLDINMPRMNGLELLSHLKTDPELMTIPVFMLTTSQAEEDVLRSYQAHAASYVVKPIEFREFQRAVQAMSRFMRNMALPHGPL</sequence>
<feature type="modified residue" description="4-aspartylphosphate" evidence="1">
    <location>
        <position position="80"/>
    </location>
</feature>
<reference evidence="3" key="1">
    <citation type="submission" date="2024-03" db="EMBL/GenBank/DDBJ databases">
        <title>Deinococcus weizhi sp. nov., isolated from human skin.</title>
        <authorList>
            <person name="Wei Z."/>
            <person name="Tian F."/>
            <person name="Yang C."/>
            <person name="Xin L.T."/>
            <person name="Wen Z.J."/>
            <person name="Lan K.C."/>
            <person name="Yu L."/>
            <person name="Zhe W."/>
            <person name="Dan F.D."/>
            <person name="Jun W."/>
            <person name="Rui Z."/>
            <person name="Yong X.J."/>
            <person name="Ting Y."/>
            <person name="Wei X."/>
            <person name="Xu Z.G."/>
            <person name="Xin Z."/>
            <person name="Dong F.G."/>
            <person name="Ni X.M."/>
            <person name="Zheng M.G."/>
            <person name="Chun Y."/>
            <person name="Qian W.X."/>
        </authorList>
    </citation>
    <scope>NUCLEOTIDE SEQUENCE</scope>
    <source>
        <strain evidence="3">VB142</strain>
    </source>
</reference>